<reference evidence="2 3" key="1">
    <citation type="submission" date="2016-07" db="EMBL/GenBank/DDBJ databases">
        <title>Genome analysis of Burkholderia fungorum ES3-20.</title>
        <authorList>
            <person name="Xu D."/>
            <person name="Yao R."/>
            <person name="Zheng S."/>
        </authorList>
    </citation>
    <scope>NUCLEOTIDE SEQUENCE [LARGE SCALE GENOMIC DNA]</scope>
    <source>
        <strain evidence="2 3">ES3-20</strain>
    </source>
</reference>
<dbReference type="OrthoDB" id="6650514at2"/>
<keyword evidence="1" id="KW-0812">Transmembrane</keyword>
<feature type="transmembrane region" description="Helical" evidence="1">
    <location>
        <begin position="145"/>
        <end position="162"/>
    </location>
</feature>
<evidence type="ECO:0000313" key="3">
    <source>
        <dbReference type="Proteomes" id="UP000283709"/>
    </source>
</evidence>
<dbReference type="EMBL" id="MCAS01000004">
    <property type="protein sequence ID" value="RKF49400.1"/>
    <property type="molecule type" value="Genomic_DNA"/>
</dbReference>
<keyword evidence="1" id="KW-0472">Membrane</keyword>
<dbReference type="Proteomes" id="UP000283709">
    <property type="component" value="Unassembled WGS sequence"/>
</dbReference>
<protein>
    <submittedName>
        <fullName evidence="2">Uncharacterized protein</fullName>
    </submittedName>
</protein>
<accession>A0A420GW12</accession>
<name>A0A420GW12_9BURK</name>
<sequence length="174" mass="19993">MILKFFKFILLTIAFLYFGSGPVRILLYSPPTHEMLSYSSGVAKVGKIYRGGEYISLIGDSGGITYHCGYRQSGLDVGFCPLEIRGGKNIDGKQVVIGWYVQKRSFWAFSQRQIFEVRQGKGDVLAFDQAVKYYQSQSNPIFCKSLLFFMALIYFVVLRKIFYMKQDRRLRAVL</sequence>
<organism evidence="2 3">
    <name type="scientific">Paraburkholderia fungorum</name>
    <dbReference type="NCBI Taxonomy" id="134537"/>
    <lineage>
        <taxon>Bacteria</taxon>
        <taxon>Pseudomonadati</taxon>
        <taxon>Pseudomonadota</taxon>
        <taxon>Betaproteobacteria</taxon>
        <taxon>Burkholderiales</taxon>
        <taxon>Burkholderiaceae</taxon>
        <taxon>Paraburkholderia</taxon>
    </lineage>
</organism>
<evidence type="ECO:0000256" key="1">
    <source>
        <dbReference type="SAM" id="Phobius"/>
    </source>
</evidence>
<dbReference type="AlphaFoldDB" id="A0A420GW12"/>
<comment type="caution">
    <text evidence="2">The sequence shown here is derived from an EMBL/GenBank/DDBJ whole genome shotgun (WGS) entry which is preliminary data.</text>
</comment>
<gene>
    <name evidence="2" type="ORF">BCY88_17390</name>
</gene>
<dbReference type="RefSeq" id="WP_120343258.1">
    <property type="nucleotide sequence ID" value="NZ_MCAS01000004.1"/>
</dbReference>
<proteinExistence type="predicted"/>
<keyword evidence="1" id="KW-1133">Transmembrane helix</keyword>
<evidence type="ECO:0000313" key="2">
    <source>
        <dbReference type="EMBL" id="RKF49400.1"/>
    </source>
</evidence>